<keyword evidence="3" id="KW-1185">Reference proteome</keyword>
<proteinExistence type="predicted"/>
<feature type="chain" id="PRO_5046240438" evidence="1">
    <location>
        <begin position="19"/>
        <end position="424"/>
    </location>
</feature>
<accession>A0ABV5Q9P1</accession>
<dbReference type="InterPro" id="IPR050490">
    <property type="entry name" value="Bact_solute-bd_prot1"/>
</dbReference>
<dbReference type="PROSITE" id="PS51257">
    <property type="entry name" value="PROKAR_LIPOPROTEIN"/>
    <property type="match status" value="1"/>
</dbReference>
<sequence length="424" mass="45103">MRSLKTTALLAAAAMALAACGGGGSGGDASGDDKVKLRFSYWGSDSRQKLTEQVIAAFEKKNPTIDVVGEFSDWPSYYESLATKVAANDAPDVMTIEIRGLAEYAGRGALADLTGKVNTADLDSQVLASGSVDGKQYAIPTGVNVFSMLANKATIEKAGQKLPDDKTWTWDEFVSLSQKITAGGDGSVYGAEYNFNPAYLTIFAAQRGEKFYDNGKIGITPDTLKAWWATFTKLIETKGSPDAAKMGEIAAAGQEQSLIATNKGAFGMWWSNQLGAMAKSSGQELTLLRLPKLPDATNAGMFLQPAMHWTASSKSEHQAEAHKFIDFLINDPEAGGLLLSDRGLPINSKVLEAIKSKLPPADQQTLTFLDSVKSELSPVIVPPKGGSKMEDILKRYSEAVTSGQQSPDEAATKLLEEANAALAG</sequence>
<protein>
    <submittedName>
        <fullName evidence="2">ABC transporter substrate-binding protein</fullName>
    </submittedName>
</protein>
<evidence type="ECO:0000256" key="1">
    <source>
        <dbReference type="SAM" id="SignalP"/>
    </source>
</evidence>
<name>A0ABV5Q9P1_9ACTN</name>
<evidence type="ECO:0000313" key="2">
    <source>
        <dbReference type="EMBL" id="MFB9532176.1"/>
    </source>
</evidence>
<dbReference type="EMBL" id="JBHMCE010000013">
    <property type="protein sequence ID" value="MFB9532176.1"/>
    <property type="molecule type" value="Genomic_DNA"/>
</dbReference>
<reference evidence="2 3" key="1">
    <citation type="submission" date="2024-09" db="EMBL/GenBank/DDBJ databases">
        <authorList>
            <person name="Sun Q."/>
            <person name="Mori K."/>
        </authorList>
    </citation>
    <scope>NUCLEOTIDE SEQUENCE [LARGE SCALE GENOMIC DNA]</scope>
    <source>
        <strain evidence="2 3">JCM 3323</strain>
    </source>
</reference>
<dbReference type="SUPFAM" id="SSF53850">
    <property type="entry name" value="Periplasmic binding protein-like II"/>
    <property type="match status" value="1"/>
</dbReference>
<dbReference type="Pfam" id="PF01547">
    <property type="entry name" value="SBP_bac_1"/>
    <property type="match status" value="1"/>
</dbReference>
<dbReference type="InterPro" id="IPR006059">
    <property type="entry name" value="SBP"/>
</dbReference>
<dbReference type="PANTHER" id="PTHR43649:SF12">
    <property type="entry name" value="DIACETYLCHITOBIOSE BINDING PROTEIN DASA"/>
    <property type="match status" value="1"/>
</dbReference>
<comment type="caution">
    <text evidence="2">The sequence shown here is derived from an EMBL/GenBank/DDBJ whole genome shotgun (WGS) entry which is preliminary data.</text>
</comment>
<dbReference type="CDD" id="cd13585">
    <property type="entry name" value="PBP2_TMBP_like"/>
    <property type="match status" value="1"/>
</dbReference>
<dbReference type="PANTHER" id="PTHR43649">
    <property type="entry name" value="ARABINOSE-BINDING PROTEIN-RELATED"/>
    <property type="match status" value="1"/>
</dbReference>
<gene>
    <name evidence="2" type="ORF">ACFFRN_36695</name>
</gene>
<keyword evidence="1" id="KW-0732">Signal</keyword>
<organism evidence="2 3">
    <name type="scientific">Nonomuraea roseola</name>
    <dbReference type="NCBI Taxonomy" id="46179"/>
    <lineage>
        <taxon>Bacteria</taxon>
        <taxon>Bacillati</taxon>
        <taxon>Actinomycetota</taxon>
        <taxon>Actinomycetes</taxon>
        <taxon>Streptosporangiales</taxon>
        <taxon>Streptosporangiaceae</taxon>
        <taxon>Nonomuraea</taxon>
    </lineage>
</organism>
<dbReference type="Proteomes" id="UP001589646">
    <property type="component" value="Unassembled WGS sequence"/>
</dbReference>
<dbReference type="RefSeq" id="WP_346130347.1">
    <property type="nucleotide sequence ID" value="NZ_BAAAXC010000015.1"/>
</dbReference>
<dbReference type="Gene3D" id="3.40.190.10">
    <property type="entry name" value="Periplasmic binding protein-like II"/>
    <property type="match status" value="2"/>
</dbReference>
<feature type="signal peptide" evidence="1">
    <location>
        <begin position="1"/>
        <end position="18"/>
    </location>
</feature>
<evidence type="ECO:0000313" key="3">
    <source>
        <dbReference type="Proteomes" id="UP001589646"/>
    </source>
</evidence>